<dbReference type="CDD" id="cd03224">
    <property type="entry name" value="ABC_TM1139_LivF_branched"/>
    <property type="match status" value="1"/>
</dbReference>
<dbReference type="GO" id="GO:0015658">
    <property type="term" value="F:branched-chain amino acid transmembrane transporter activity"/>
    <property type="evidence" value="ECO:0007669"/>
    <property type="project" value="TreeGrafter"/>
</dbReference>
<keyword evidence="5" id="KW-0029">Amino-acid transport</keyword>
<protein>
    <submittedName>
        <fullName evidence="8">ABC transporter ATP-binding protein</fullName>
    </submittedName>
</protein>
<dbReference type="PANTHER" id="PTHR43820:SF4">
    <property type="entry name" value="HIGH-AFFINITY BRANCHED-CHAIN AMINO ACID TRANSPORT ATP-BINDING PROTEIN LIVF"/>
    <property type="match status" value="1"/>
</dbReference>
<dbReference type="GO" id="GO:0016887">
    <property type="term" value="F:ATP hydrolysis activity"/>
    <property type="evidence" value="ECO:0007669"/>
    <property type="project" value="InterPro"/>
</dbReference>
<keyword evidence="3" id="KW-0547">Nucleotide-binding</keyword>
<gene>
    <name evidence="8" type="ORF">GXW74_08330</name>
</gene>
<accession>A0A9X9X9V5</accession>
<feature type="domain" description="ABC transporter" evidence="7">
    <location>
        <begin position="27"/>
        <end position="257"/>
    </location>
</feature>
<reference evidence="8" key="2">
    <citation type="journal article" date="2021" name="Syst. Appl. Microbiol.">
        <title>Roseomonas hellenica sp. nov., isolated from roots of wild-growing Alkanna tinctoria.</title>
        <authorList>
            <person name="Rat A."/>
            <person name="Naranjo H.D."/>
            <person name="Lebbe L."/>
            <person name="Cnockaert M."/>
            <person name="Krigas N."/>
            <person name="Grigoriadou K."/>
            <person name="Maloupa E."/>
            <person name="Willems A."/>
        </authorList>
    </citation>
    <scope>NUCLEOTIDE SEQUENCE</scope>
    <source>
        <strain evidence="8">LMG 31228</strain>
    </source>
</reference>
<evidence type="ECO:0000256" key="6">
    <source>
        <dbReference type="SAM" id="MobiDB-lite"/>
    </source>
</evidence>
<evidence type="ECO:0000313" key="8">
    <source>
        <dbReference type="EMBL" id="MBR0680491.1"/>
    </source>
</evidence>
<reference evidence="8" key="1">
    <citation type="submission" date="2020-01" db="EMBL/GenBank/DDBJ databases">
        <authorList>
            <person name="Rat A."/>
        </authorList>
    </citation>
    <scope>NUCLEOTIDE SEQUENCE</scope>
    <source>
        <strain evidence="8">LMG 31228</strain>
    </source>
</reference>
<dbReference type="GO" id="GO:0015807">
    <property type="term" value="P:L-amino acid transport"/>
    <property type="evidence" value="ECO:0007669"/>
    <property type="project" value="TreeGrafter"/>
</dbReference>
<dbReference type="InterPro" id="IPR017871">
    <property type="entry name" value="ABC_transporter-like_CS"/>
</dbReference>
<evidence type="ECO:0000256" key="3">
    <source>
        <dbReference type="ARBA" id="ARBA00022741"/>
    </source>
</evidence>
<comment type="caution">
    <text evidence="8">The sequence shown here is derived from an EMBL/GenBank/DDBJ whole genome shotgun (WGS) entry which is preliminary data.</text>
</comment>
<dbReference type="RefSeq" id="WP_211846012.1">
    <property type="nucleotide sequence ID" value="NZ_JAAEDL010000006.1"/>
</dbReference>
<dbReference type="AlphaFoldDB" id="A0A9X9X9V5"/>
<evidence type="ECO:0000256" key="4">
    <source>
        <dbReference type="ARBA" id="ARBA00022840"/>
    </source>
</evidence>
<dbReference type="PROSITE" id="PS00211">
    <property type="entry name" value="ABC_TRANSPORTER_1"/>
    <property type="match status" value="1"/>
</dbReference>
<name>A0A9X9X9V5_9PROT</name>
<dbReference type="SUPFAM" id="SSF52540">
    <property type="entry name" value="P-loop containing nucleoside triphosphate hydrolases"/>
    <property type="match status" value="1"/>
</dbReference>
<dbReference type="PROSITE" id="PS50893">
    <property type="entry name" value="ABC_TRANSPORTER_2"/>
    <property type="match status" value="1"/>
</dbReference>
<keyword evidence="2" id="KW-0813">Transport</keyword>
<proteinExistence type="inferred from homology"/>
<dbReference type="SMART" id="SM00382">
    <property type="entry name" value="AAA"/>
    <property type="match status" value="1"/>
</dbReference>
<evidence type="ECO:0000313" key="9">
    <source>
        <dbReference type="Proteomes" id="UP001138709"/>
    </source>
</evidence>
<comment type="similarity">
    <text evidence="1">Belongs to the ABC transporter superfamily.</text>
</comment>
<keyword evidence="4 8" id="KW-0067">ATP-binding</keyword>
<dbReference type="Proteomes" id="UP001138709">
    <property type="component" value="Unassembled WGS sequence"/>
</dbReference>
<evidence type="ECO:0000259" key="7">
    <source>
        <dbReference type="PROSITE" id="PS50893"/>
    </source>
</evidence>
<sequence length="258" mass="27554">MSLSNRRSTEGPGGAAPPRREDPAPAIKALGLSAGYGGREVLQDVSLTLNAGEILCLIGHNGAGKSTLLRVLFGLHRPSAGSMKVFGEVPAQHTPAALGAAGVALVPEGRGVFPDLTVEEIFGLALWSAGVPKSGQRERVEEVLEVLPRIKEFRTRRAGTLSGGQQQMVSIGRALLTRPRALLLDEPSIGLAPKLFQDLIRPIAALRDTRGMAILLVEQNVREAFAVSDRVLVMRSGKFIFDGAPSDLDDHARLMELF</sequence>
<keyword evidence="9" id="KW-1185">Reference proteome</keyword>
<dbReference type="Pfam" id="PF00005">
    <property type="entry name" value="ABC_tran"/>
    <property type="match status" value="1"/>
</dbReference>
<dbReference type="GO" id="GO:0005524">
    <property type="term" value="F:ATP binding"/>
    <property type="evidence" value="ECO:0007669"/>
    <property type="project" value="UniProtKB-KW"/>
</dbReference>
<dbReference type="InterPro" id="IPR027417">
    <property type="entry name" value="P-loop_NTPase"/>
</dbReference>
<evidence type="ECO:0000256" key="2">
    <source>
        <dbReference type="ARBA" id="ARBA00022448"/>
    </source>
</evidence>
<dbReference type="EMBL" id="JAAEDL010000006">
    <property type="protein sequence ID" value="MBR0680491.1"/>
    <property type="molecule type" value="Genomic_DNA"/>
</dbReference>
<organism evidence="8 9">
    <name type="scientific">Neoroseomonas eburnea</name>
    <dbReference type="NCBI Taxonomy" id="1346889"/>
    <lineage>
        <taxon>Bacteria</taxon>
        <taxon>Pseudomonadati</taxon>
        <taxon>Pseudomonadota</taxon>
        <taxon>Alphaproteobacteria</taxon>
        <taxon>Acetobacterales</taxon>
        <taxon>Acetobacteraceae</taxon>
        <taxon>Neoroseomonas</taxon>
    </lineage>
</organism>
<dbReference type="InterPro" id="IPR052156">
    <property type="entry name" value="BCAA_Transport_ATP-bd_LivF"/>
</dbReference>
<evidence type="ECO:0000256" key="5">
    <source>
        <dbReference type="ARBA" id="ARBA00022970"/>
    </source>
</evidence>
<dbReference type="InterPro" id="IPR003439">
    <property type="entry name" value="ABC_transporter-like_ATP-bd"/>
</dbReference>
<dbReference type="PANTHER" id="PTHR43820">
    <property type="entry name" value="HIGH-AFFINITY BRANCHED-CHAIN AMINO ACID TRANSPORT ATP-BINDING PROTEIN LIVF"/>
    <property type="match status" value="1"/>
</dbReference>
<dbReference type="InterPro" id="IPR003593">
    <property type="entry name" value="AAA+_ATPase"/>
</dbReference>
<dbReference type="Gene3D" id="3.40.50.300">
    <property type="entry name" value="P-loop containing nucleotide triphosphate hydrolases"/>
    <property type="match status" value="1"/>
</dbReference>
<evidence type="ECO:0000256" key="1">
    <source>
        <dbReference type="ARBA" id="ARBA00005417"/>
    </source>
</evidence>
<feature type="region of interest" description="Disordered" evidence="6">
    <location>
        <begin position="1"/>
        <end position="24"/>
    </location>
</feature>